<sequence length="245" mass="27255">MPSSRAGHLPVSPPDPVSPSFHGSHTDRMSYHSEYTDRNELARTPQLYMPSAVARSTYDDRPFKVNVRDGEEAPPLPRPGKAGGHSGPEPTGKKRLFLQIMRILHTLGGLKLAGCFVAMEAYMLVRQFELVVIPLTVCRLILFSALLALILCDWGFPRRIHRFFPMYSYKHSLKPFGMSLICVVFFALADPTFARMAAARSDDSFARIVFAVTISASCMVTVVALAYFVSGLLGGAEFRLRRRNS</sequence>
<reference evidence="1" key="1">
    <citation type="submission" date="2022-07" db="EMBL/GenBank/DDBJ databases">
        <title>Phylogenomic reconstructions and comparative analyses of Kickxellomycotina fungi.</title>
        <authorList>
            <person name="Reynolds N.K."/>
            <person name="Stajich J.E."/>
            <person name="Barry K."/>
            <person name="Grigoriev I.V."/>
            <person name="Crous P."/>
            <person name="Smith M.E."/>
        </authorList>
    </citation>
    <scope>NUCLEOTIDE SEQUENCE</scope>
    <source>
        <strain evidence="1">BCRC 34780</strain>
    </source>
</reference>
<evidence type="ECO:0000313" key="1">
    <source>
        <dbReference type="EMBL" id="KAJ2789981.1"/>
    </source>
</evidence>
<comment type="caution">
    <text evidence="1">The sequence shown here is derived from an EMBL/GenBank/DDBJ whole genome shotgun (WGS) entry which is preliminary data.</text>
</comment>
<keyword evidence="2" id="KW-1185">Reference proteome</keyword>
<accession>A0ACC1KHV8</accession>
<proteinExistence type="predicted"/>
<dbReference type="Proteomes" id="UP001140087">
    <property type="component" value="Unassembled WGS sequence"/>
</dbReference>
<protein>
    <submittedName>
        <fullName evidence="1">Uncharacterized protein</fullName>
    </submittedName>
</protein>
<gene>
    <name evidence="1" type="ORF">H4R21_006612</name>
</gene>
<dbReference type="EMBL" id="JANBUN010003632">
    <property type="protein sequence ID" value="KAJ2789981.1"/>
    <property type="molecule type" value="Genomic_DNA"/>
</dbReference>
<name>A0ACC1KHV8_9FUNG</name>
<evidence type="ECO:0000313" key="2">
    <source>
        <dbReference type="Proteomes" id="UP001140087"/>
    </source>
</evidence>
<organism evidence="1 2">
    <name type="scientific">Coemansia helicoidea</name>
    <dbReference type="NCBI Taxonomy" id="1286919"/>
    <lineage>
        <taxon>Eukaryota</taxon>
        <taxon>Fungi</taxon>
        <taxon>Fungi incertae sedis</taxon>
        <taxon>Zoopagomycota</taxon>
        <taxon>Kickxellomycotina</taxon>
        <taxon>Kickxellomycetes</taxon>
        <taxon>Kickxellales</taxon>
        <taxon>Kickxellaceae</taxon>
        <taxon>Coemansia</taxon>
    </lineage>
</organism>